<evidence type="ECO:0000256" key="2">
    <source>
        <dbReference type="ARBA" id="ARBA00022737"/>
    </source>
</evidence>
<keyword evidence="4" id="KW-0645">Protease</keyword>
<dbReference type="RefSeq" id="WP_305977545.1">
    <property type="nucleotide sequence ID" value="NZ_JAPJDZ010000154.1"/>
</dbReference>
<reference evidence="4 5" key="1">
    <citation type="submission" date="2022-11" db="EMBL/GenBank/DDBJ databases">
        <title>Viruses from the air-sea interface of a natural surface slick.</title>
        <authorList>
            <person name="Rahlff J."/>
            <person name="Holmfeldt K."/>
        </authorList>
    </citation>
    <scope>NUCLEOTIDE SEQUENCE [LARGE SCALE GENOMIC DNA]</scope>
    <source>
        <strain evidence="4 5">SMS4</strain>
    </source>
</reference>
<feature type="non-terminal residue" evidence="4">
    <location>
        <position position="1"/>
    </location>
</feature>
<keyword evidence="2" id="KW-0677">Repeat</keyword>
<proteinExistence type="predicted"/>
<dbReference type="InterPro" id="IPR001611">
    <property type="entry name" value="Leu-rich_rpt"/>
</dbReference>
<gene>
    <name evidence="4" type="ORF">ORJ04_20905</name>
</gene>
<keyword evidence="5" id="KW-1185">Reference proteome</keyword>
<dbReference type="InterPro" id="IPR044060">
    <property type="entry name" value="Bacterial_rp_domain"/>
</dbReference>
<dbReference type="Gene3D" id="3.80.10.10">
    <property type="entry name" value="Ribonuclease Inhibitor"/>
    <property type="match status" value="2"/>
</dbReference>
<comment type="caution">
    <text evidence="4">The sequence shown here is derived from an EMBL/GenBank/DDBJ whole genome shotgun (WGS) entry which is preliminary data.</text>
</comment>
<evidence type="ECO:0000313" key="4">
    <source>
        <dbReference type="EMBL" id="MDP5138411.1"/>
    </source>
</evidence>
<dbReference type="InterPro" id="IPR032675">
    <property type="entry name" value="LRR_dom_sf"/>
</dbReference>
<organism evidence="4 5">
    <name type="scientific">Rheinheimera baltica</name>
    <dbReference type="NCBI Taxonomy" id="67576"/>
    <lineage>
        <taxon>Bacteria</taxon>
        <taxon>Pseudomonadati</taxon>
        <taxon>Pseudomonadota</taxon>
        <taxon>Gammaproteobacteria</taxon>
        <taxon>Chromatiales</taxon>
        <taxon>Chromatiaceae</taxon>
        <taxon>Rheinheimera</taxon>
    </lineage>
</organism>
<dbReference type="Pfam" id="PF10462">
    <property type="entry name" value="Peptidase_M66"/>
    <property type="match status" value="1"/>
</dbReference>
<sequence>SVSVRSGQTATLTLQADAGFVVASATGCNGQLNGNSFTTGAVTANCTVTASFERAQINVSTAIEGSGAITPQSLTLLSDQQATLKVTPAEGFATAAVTGCNGALADDQYLIGPLNANCTVTARFEPLVFEVTSRAGAGGAVSPASQQVQYGQQATFSILPDDGFVIQGVTGCAGTLEGNSFTTTPVMAACVVDVSFVVATLRITAAAGEGGSVSPTQVDAAFGSKLVFTVAAEPGYRIQQVDGCNGQFDGAQFVIPAVTEDCQLQVQFNDAQYVVFADANLDRVVREHMGLSEGTPILADELAKLDYINAIGQQISRLDGIQYATGLRALLVRDNALTDVSVLRALASNQPENAGLETLYVDNNSLFFLPDLSGFTKLTNLYASYIKIADLSPLAGLGSLFRLDVSGNDITDLAPLSRLPVGHLYIGNNPLSTEALWALQPMSLYSLSISQTKIDSLEPLAAQTRLQQLAIEYTHVADLTVIPNLTALRQLTSYGTPVTNLSPLLNASLGENGYLSVGGCLKLSGFSRAQTVLDELRASGVIADAYNWAKPRDIACPNQDGIDTLDVSAQLSNNGLQLDWQVASDDAGPWRCELHVDLDYQLPRAPVAVLDNCHLQQQWLLPDITQARIRPFFVLDTGLAIIPRQIAIDEVINTDTPPTGVSIAGTDWLQGVVKTNPYLVPNRDAVLRVHLVSADGATPPALSAVANRAGQAVALAVQAPATLPLAKQHGELSSSYLVSVPAAQMQPGTTFEVSVAGLDNVVLSPTFASANSINLTVVPFQVGDAVTTLPDNSLISRSLLTTWPLASVNITTRAPYQVSASAEENNTSTMLQELFDLRVIEGGEGYYYGYFEQAMNTDQWGGRGYVPGFSAVGVVNSNNLDMVLNHELGHNFGRPHAPCGTAGNPDSAYPYAGGSTGSYGVPLDMQTLLSPDNYKDLMGYCGNQHVSDYNFENVQDYLQQNLDHPAIELQLSATMQAAGTSLSATAAGEAWYHRMALTGADQVQLQQLILLQQQRVVRANSPYQVSAWYGASTPQQLAVEQLVPGHGDGPVELSFIVPVHWQNQALTRWSLYRGDKLVHDYRVPANQRMPAAQSRAVAASAANGVTLQEINGDICVDVTSNTFDAMNLLWRDAQQQVVVALNVTEPAFCRSVAVPAGGAWQLQLRRGVNVELIEQAR</sequence>
<dbReference type="EMBL" id="JAPJDZ010000154">
    <property type="protein sequence ID" value="MDP5138411.1"/>
    <property type="molecule type" value="Genomic_DNA"/>
</dbReference>
<evidence type="ECO:0000259" key="3">
    <source>
        <dbReference type="Pfam" id="PF18998"/>
    </source>
</evidence>
<dbReference type="PANTHER" id="PTHR46652:SF3">
    <property type="entry name" value="LEUCINE-RICH REPEAT-CONTAINING PROTEIN 9"/>
    <property type="match status" value="1"/>
</dbReference>
<dbReference type="Proteomes" id="UP001231109">
    <property type="component" value="Unassembled WGS sequence"/>
</dbReference>
<dbReference type="PANTHER" id="PTHR46652">
    <property type="entry name" value="LEUCINE-RICH REPEAT AND IQ DOMAIN-CONTAINING PROTEIN 1-RELATED"/>
    <property type="match status" value="1"/>
</dbReference>
<dbReference type="SUPFAM" id="SSF55486">
    <property type="entry name" value="Metalloproteases ('zincins'), catalytic domain"/>
    <property type="match status" value="1"/>
</dbReference>
<name>A0ABT9I4S6_9GAMM</name>
<keyword evidence="4" id="KW-0482">Metalloprotease</keyword>
<dbReference type="SUPFAM" id="SSF52058">
    <property type="entry name" value="L domain-like"/>
    <property type="match status" value="1"/>
</dbReference>
<dbReference type="Pfam" id="PF18998">
    <property type="entry name" value="Flg_new_2"/>
    <property type="match status" value="1"/>
</dbReference>
<dbReference type="InterPro" id="IPR050836">
    <property type="entry name" value="SDS22/Internalin_LRR"/>
</dbReference>
<protein>
    <submittedName>
        <fullName evidence="4">M66 family metalloprotease</fullName>
    </submittedName>
</protein>
<evidence type="ECO:0000313" key="5">
    <source>
        <dbReference type="Proteomes" id="UP001231109"/>
    </source>
</evidence>
<accession>A0ABT9I4S6</accession>
<feature type="domain" description="Bacterial repeat" evidence="3">
    <location>
        <begin position="130"/>
        <end position="192"/>
    </location>
</feature>
<evidence type="ECO:0000256" key="1">
    <source>
        <dbReference type="ARBA" id="ARBA00022614"/>
    </source>
</evidence>
<dbReference type="GO" id="GO:0008237">
    <property type="term" value="F:metallopeptidase activity"/>
    <property type="evidence" value="ECO:0007669"/>
    <property type="project" value="UniProtKB-KW"/>
</dbReference>
<keyword evidence="4" id="KW-0378">Hydrolase</keyword>
<keyword evidence="1" id="KW-0433">Leucine-rich repeat</keyword>
<dbReference type="PROSITE" id="PS51450">
    <property type="entry name" value="LRR"/>
    <property type="match status" value="1"/>
</dbReference>